<dbReference type="PANTHER" id="PTHR13887">
    <property type="entry name" value="GLUTATHIONE S-TRANSFERASE KAPPA"/>
    <property type="match status" value="1"/>
</dbReference>
<keyword evidence="3" id="KW-1185">Reference proteome</keyword>
<dbReference type="SUPFAM" id="SSF52833">
    <property type="entry name" value="Thioredoxin-like"/>
    <property type="match status" value="1"/>
</dbReference>
<dbReference type="GO" id="GO:0016853">
    <property type="term" value="F:isomerase activity"/>
    <property type="evidence" value="ECO:0007669"/>
    <property type="project" value="UniProtKB-KW"/>
</dbReference>
<dbReference type="Pfam" id="PF01323">
    <property type="entry name" value="DSBA"/>
    <property type="match status" value="1"/>
</dbReference>
<dbReference type="PATRIC" id="fig|1385369.3.peg.825"/>
<dbReference type="InterPro" id="IPR036249">
    <property type="entry name" value="Thioredoxin-like_sf"/>
</dbReference>
<dbReference type="CDD" id="cd03024">
    <property type="entry name" value="DsbA_FrnE"/>
    <property type="match status" value="1"/>
</dbReference>
<dbReference type="AlphaFoldDB" id="W9H7S5"/>
<reference evidence="2 3" key="1">
    <citation type="submission" date="2013-08" db="EMBL/GenBank/DDBJ databases">
        <title>The genome sequence of Skermanella stibiiresistens.</title>
        <authorList>
            <person name="Zhu W."/>
            <person name="Wang G."/>
        </authorList>
    </citation>
    <scope>NUCLEOTIDE SEQUENCE [LARGE SCALE GENOMIC DNA]</scope>
    <source>
        <strain evidence="2 3">SB22</strain>
    </source>
</reference>
<evidence type="ECO:0000259" key="1">
    <source>
        <dbReference type="Pfam" id="PF01323"/>
    </source>
</evidence>
<evidence type="ECO:0000313" key="3">
    <source>
        <dbReference type="Proteomes" id="UP000019486"/>
    </source>
</evidence>
<gene>
    <name evidence="2" type="ORF">N825_19490</name>
</gene>
<proteinExistence type="predicted"/>
<protein>
    <submittedName>
        <fullName evidence="2">Dithiol-disulfide isomerase</fullName>
    </submittedName>
</protein>
<name>W9H7S5_9PROT</name>
<dbReference type="GO" id="GO:0016491">
    <property type="term" value="F:oxidoreductase activity"/>
    <property type="evidence" value="ECO:0007669"/>
    <property type="project" value="InterPro"/>
</dbReference>
<dbReference type="OrthoDB" id="9799122at2"/>
<dbReference type="RefSeq" id="WP_037447817.1">
    <property type="nucleotide sequence ID" value="NZ_AVFL01000002.1"/>
</dbReference>
<dbReference type="PANTHER" id="PTHR13887:SF41">
    <property type="entry name" value="THIOREDOXIN SUPERFAMILY PROTEIN"/>
    <property type="match status" value="1"/>
</dbReference>
<dbReference type="STRING" id="1385369.N825_19490"/>
<dbReference type="EMBL" id="AVFL01000002">
    <property type="protein sequence ID" value="EWY42094.1"/>
    <property type="molecule type" value="Genomic_DNA"/>
</dbReference>
<comment type="caution">
    <text evidence="2">The sequence shown here is derived from an EMBL/GenBank/DDBJ whole genome shotgun (WGS) entry which is preliminary data.</text>
</comment>
<accession>W9H7S5</accession>
<sequence>MIVEIYSDLICPWCYIGKHRLERALSDRPRLPLERRWQPYELNPEMAPGGIDRVAYLATKFGGIERARQVYGVIEETAARDGIPLKLDGIRRTPNTLSAHRLVRLASRSGLADRMTNLLFDAYFVQSLDIGEQDVLLAKAAEAGLDPDMARDYLAGTADIAAIRATESVARQLGIQAVPCFIFNRRYALAGAQEPTAFMPLLDLAAEEVDAFTQRVTPPL</sequence>
<dbReference type="InterPro" id="IPR001853">
    <property type="entry name" value="DSBA-like_thioredoxin_dom"/>
</dbReference>
<dbReference type="Gene3D" id="3.40.30.10">
    <property type="entry name" value="Glutaredoxin"/>
    <property type="match status" value="1"/>
</dbReference>
<evidence type="ECO:0000313" key="2">
    <source>
        <dbReference type="EMBL" id="EWY42094.1"/>
    </source>
</evidence>
<feature type="domain" description="DSBA-like thioredoxin" evidence="1">
    <location>
        <begin position="3"/>
        <end position="198"/>
    </location>
</feature>
<dbReference type="Proteomes" id="UP000019486">
    <property type="component" value="Unassembled WGS sequence"/>
</dbReference>
<keyword evidence="2" id="KW-0413">Isomerase</keyword>
<organism evidence="2 3">
    <name type="scientific">Skermanella stibiiresistens SB22</name>
    <dbReference type="NCBI Taxonomy" id="1385369"/>
    <lineage>
        <taxon>Bacteria</taxon>
        <taxon>Pseudomonadati</taxon>
        <taxon>Pseudomonadota</taxon>
        <taxon>Alphaproteobacteria</taxon>
        <taxon>Rhodospirillales</taxon>
        <taxon>Azospirillaceae</taxon>
        <taxon>Skermanella</taxon>
    </lineage>
</organism>